<evidence type="ECO:0000313" key="1">
    <source>
        <dbReference type="EMBL" id="CAJ0570824.1"/>
    </source>
</evidence>
<reference evidence="1" key="1">
    <citation type="submission" date="2023-06" db="EMBL/GenBank/DDBJ databases">
        <authorList>
            <person name="Delattre M."/>
        </authorList>
    </citation>
    <scope>NUCLEOTIDE SEQUENCE</scope>
    <source>
        <strain evidence="1">AF72</strain>
    </source>
</reference>
<keyword evidence="2" id="KW-1185">Reference proteome</keyword>
<gene>
    <name evidence="1" type="ORF">MSPICULIGERA_LOCUS9258</name>
</gene>
<dbReference type="AlphaFoldDB" id="A0AA36CKM2"/>
<evidence type="ECO:0000313" key="2">
    <source>
        <dbReference type="Proteomes" id="UP001177023"/>
    </source>
</evidence>
<name>A0AA36CKM2_9BILA</name>
<sequence length="79" mass="8731">MLVAFFTLQRVSGKRTVCLDGNGLKVCAHGCEVIAAFDNCTQSLAYRNEGCAGATCYFYNLFWDESCKQTTSDLIAIYL</sequence>
<organism evidence="1 2">
    <name type="scientific">Mesorhabditis spiculigera</name>
    <dbReference type="NCBI Taxonomy" id="96644"/>
    <lineage>
        <taxon>Eukaryota</taxon>
        <taxon>Metazoa</taxon>
        <taxon>Ecdysozoa</taxon>
        <taxon>Nematoda</taxon>
        <taxon>Chromadorea</taxon>
        <taxon>Rhabditida</taxon>
        <taxon>Rhabditina</taxon>
        <taxon>Rhabditomorpha</taxon>
        <taxon>Rhabditoidea</taxon>
        <taxon>Rhabditidae</taxon>
        <taxon>Mesorhabditinae</taxon>
        <taxon>Mesorhabditis</taxon>
    </lineage>
</organism>
<proteinExistence type="predicted"/>
<comment type="caution">
    <text evidence="1">The sequence shown here is derived from an EMBL/GenBank/DDBJ whole genome shotgun (WGS) entry which is preliminary data.</text>
</comment>
<protein>
    <submittedName>
        <fullName evidence="1">Uncharacterized protein</fullName>
    </submittedName>
</protein>
<accession>A0AA36CKM2</accession>
<dbReference type="EMBL" id="CATQJA010002485">
    <property type="protein sequence ID" value="CAJ0570824.1"/>
    <property type="molecule type" value="Genomic_DNA"/>
</dbReference>
<dbReference type="Proteomes" id="UP001177023">
    <property type="component" value="Unassembled WGS sequence"/>
</dbReference>
<feature type="non-terminal residue" evidence="1">
    <location>
        <position position="1"/>
    </location>
</feature>